<name>A0A0F9DU91_9ZZZZ</name>
<comment type="caution">
    <text evidence="1">The sequence shown here is derived from an EMBL/GenBank/DDBJ whole genome shotgun (WGS) entry which is preliminary data.</text>
</comment>
<protein>
    <submittedName>
        <fullName evidence="1">Uncharacterized protein</fullName>
    </submittedName>
</protein>
<sequence>MTGITKQQLINSVKEEHVIGSEVQNGKVCYILGGNSSLFKDEYFVITKVVEADKYP</sequence>
<dbReference type="EMBL" id="LAZR01037811">
    <property type="protein sequence ID" value="KKL21226.1"/>
    <property type="molecule type" value="Genomic_DNA"/>
</dbReference>
<evidence type="ECO:0000313" key="1">
    <source>
        <dbReference type="EMBL" id="KKL21226.1"/>
    </source>
</evidence>
<reference evidence="1" key="1">
    <citation type="journal article" date="2015" name="Nature">
        <title>Complex archaea that bridge the gap between prokaryotes and eukaryotes.</title>
        <authorList>
            <person name="Spang A."/>
            <person name="Saw J.H."/>
            <person name="Jorgensen S.L."/>
            <person name="Zaremba-Niedzwiedzka K."/>
            <person name="Martijn J."/>
            <person name="Lind A.E."/>
            <person name="van Eijk R."/>
            <person name="Schleper C."/>
            <person name="Guy L."/>
            <person name="Ettema T.J."/>
        </authorList>
    </citation>
    <scope>NUCLEOTIDE SEQUENCE</scope>
</reference>
<proteinExistence type="predicted"/>
<organism evidence="1">
    <name type="scientific">marine sediment metagenome</name>
    <dbReference type="NCBI Taxonomy" id="412755"/>
    <lineage>
        <taxon>unclassified sequences</taxon>
        <taxon>metagenomes</taxon>
        <taxon>ecological metagenomes</taxon>
    </lineage>
</organism>
<accession>A0A0F9DU91</accession>
<gene>
    <name evidence="1" type="ORF">LCGC14_2447550</name>
</gene>
<dbReference type="AlphaFoldDB" id="A0A0F9DU91"/>